<accession>A0A7K1LHD5</accession>
<keyword evidence="1" id="KW-0238">DNA-binding</keyword>
<dbReference type="Pfam" id="PF01381">
    <property type="entry name" value="HTH_3"/>
    <property type="match status" value="1"/>
</dbReference>
<dbReference type="OrthoDB" id="513181at2"/>
<proteinExistence type="predicted"/>
<dbReference type="PROSITE" id="PS50943">
    <property type="entry name" value="HTH_CROC1"/>
    <property type="match status" value="1"/>
</dbReference>
<dbReference type="PANTHER" id="PTHR46797:SF1">
    <property type="entry name" value="METHYLPHOSPHONATE SYNTHASE"/>
    <property type="match status" value="1"/>
</dbReference>
<dbReference type="SMART" id="SM00530">
    <property type="entry name" value="HTH_XRE"/>
    <property type="match status" value="1"/>
</dbReference>
<dbReference type="EMBL" id="WOGT01000002">
    <property type="protein sequence ID" value="MUN54601.1"/>
    <property type="molecule type" value="Genomic_DNA"/>
</dbReference>
<dbReference type="SUPFAM" id="SSF51182">
    <property type="entry name" value="RmlC-like cupins"/>
    <property type="match status" value="1"/>
</dbReference>
<evidence type="ECO:0000313" key="4">
    <source>
        <dbReference type="Proteomes" id="UP000462152"/>
    </source>
</evidence>
<dbReference type="PANTHER" id="PTHR46797">
    <property type="entry name" value="HTH-TYPE TRANSCRIPTIONAL REGULATOR"/>
    <property type="match status" value="1"/>
</dbReference>
<dbReference type="GO" id="GO:0003700">
    <property type="term" value="F:DNA-binding transcription factor activity"/>
    <property type="evidence" value="ECO:0007669"/>
    <property type="project" value="TreeGrafter"/>
</dbReference>
<dbReference type="InterPro" id="IPR050807">
    <property type="entry name" value="TransReg_Diox_bact_type"/>
</dbReference>
<dbReference type="InterPro" id="IPR010982">
    <property type="entry name" value="Lambda_DNA-bd_dom_sf"/>
</dbReference>
<dbReference type="AlphaFoldDB" id="A0A7K1LHD5"/>
<dbReference type="Pfam" id="PF07883">
    <property type="entry name" value="Cupin_2"/>
    <property type="match status" value="1"/>
</dbReference>
<name>A0A7K1LHD5_9MICC</name>
<dbReference type="Proteomes" id="UP000462152">
    <property type="component" value="Unassembled WGS sequence"/>
</dbReference>
<dbReference type="SUPFAM" id="SSF47413">
    <property type="entry name" value="lambda repressor-like DNA-binding domains"/>
    <property type="match status" value="1"/>
</dbReference>
<dbReference type="InterPro" id="IPR011051">
    <property type="entry name" value="RmlC_Cupin_sf"/>
</dbReference>
<dbReference type="GO" id="GO:0005829">
    <property type="term" value="C:cytosol"/>
    <property type="evidence" value="ECO:0007669"/>
    <property type="project" value="TreeGrafter"/>
</dbReference>
<dbReference type="CDD" id="cd00093">
    <property type="entry name" value="HTH_XRE"/>
    <property type="match status" value="1"/>
</dbReference>
<feature type="domain" description="HTH cro/C1-type" evidence="2">
    <location>
        <begin position="36"/>
        <end position="90"/>
    </location>
</feature>
<reference evidence="3 4" key="1">
    <citation type="submission" date="2019-12" db="EMBL/GenBank/DDBJ databases">
        <authorList>
            <person name="Li J."/>
            <person name="Shi Y."/>
            <person name="Xu G."/>
            <person name="Xiao D."/>
            <person name="Ran X."/>
        </authorList>
    </citation>
    <scope>NUCLEOTIDE SEQUENCE [LARGE SCALE GENOMIC DNA]</scope>
    <source>
        <strain evidence="3 4">JCM 15915</strain>
    </source>
</reference>
<comment type="caution">
    <text evidence="3">The sequence shown here is derived from an EMBL/GenBank/DDBJ whole genome shotgun (WGS) entry which is preliminary data.</text>
</comment>
<evidence type="ECO:0000313" key="3">
    <source>
        <dbReference type="EMBL" id="MUN54601.1"/>
    </source>
</evidence>
<evidence type="ECO:0000259" key="2">
    <source>
        <dbReference type="PROSITE" id="PS50943"/>
    </source>
</evidence>
<sequence>MISTLDLRTQIWQTVLLKWQGVISVDEQLSKVGPRLRAARQRLGWTLDELADRAGLSVSTLSRLESGKRQSSLELLLPLTRQLGIGIDELVRADTPDPRVRRRAYRRNGTLIAPLSPEASPVNAFKMTYPPQSTLSEPGVHPGFDWVYVLSGTLRLRLGDDELTLHPGEAAEFDTTTPHSMCAAGPQAAEVISIFNRDGARFHTHGADGFPDDD</sequence>
<evidence type="ECO:0000256" key="1">
    <source>
        <dbReference type="ARBA" id="ARBA00023125"/>
    </source>
</evidence>
<dbReference type="InterPro" id="IPR014710">
    <property type="entry name" value="RmlC-like_jellyroll"/>
</dbReference>
<dbReference type="InterPro" id="IPR013096">
    <property type="entry name" value="Cupin_2"/>
</dbReference>
<dbReference type="Gene3D" id="2.60.120.10">
    <property type="entry name" value="Jelly Rolls"/>
    <property type="match status" value="1"/>
</dbReference>
<keyword evidence="4" id="KW-1185">Reference proteome</keyword>
<dbReference type="Gene3D" id="1.10.260.40">
    <property type="entry name" value="lambda repressor-like DNA-binding domains"/>
    <property type="match status" value="1"/>
</dbReference>
<dbReference type="InterPro" id="IPR001387">
    <property type="entry name" value="Cro/C1-type_HTH"/>
</dbReference>
<gene>
    <name evidence="3" type="ORF">GMA10_05150</name>
</gene>
<dbReference type="GO" id="GO:0003677">
    <property type="term" value="F:DNA binding"/>
    <property type="evidence" value="ECO:0007669"/>
    <property type="project" value="UniProtKB-KW"/>
</dbReference>
<dbReference type="CDD" id="cd02209">
    <property type="entry name" value="cupin_XRE_C"/>
    <property type="match status" value="1"/>
</dbReference>
<protein>
    <submittedName>
        <fullName evidence="3">Helix-turn-helix domain-containing protein</fullName>
    </submittedName>
</protein>
<organism evidence="3 4">
    <name type="scientific">Rothia koreensis</name>
    <dbReference type="NCBI Taxonomy" id="592378"/>
    <lineage>
        <taxon>Bacteria</taxon>
        <taxon>Bacillati</taxon>
        <taxon>Actinomycetota</taxon>
        <taxon>Actinomycetes</taxon>
        <taxon>Micrococcales</taxon>
        <taxon>Micrococcaceae</taxon>
        <taxon>Rothia</taxon>
    </lineage>
</organism>